<dbReference type="EMBL" id="PCYM01000001">
    <property type="protein sequence ID" value="PIR48027.1"/>
    <property type="molecule type" value="Genomic_DNA"/>
</dbReference>
<dbReference type="GO" id="GO:0005524">
    <property type="term" value="F:ATP binding"/>
    <property type="evidence" value="ECO:0007669"/>
    <property type="project" value="UniProtKB-KW"/>
</dbReference>
<reference evidence="9 10" key="1">
    <citation type="submission" date="2017-09" db="EMBL/GenBank/DDBJ databases">
        <title>Depth-based differentiation of microbial function through sediment-hosted aquifers and enrichment of novel symbionts in the deep terrestrial subsurface.</title>
        <authorList>
            <person name="Probst A.J."/>
            <person name="Ladd B."/>
            <person name="Jarett J.K."/>
            <person name="Geller-Mcgrath D.E."/>
            <person name="Sieber C.M."/>
            <person name="Emerson J.B."/>
            <person name="Anantharaman K."/>
            <person name="Thomas B.C."/>
            <person name="Malmstrom R."/>
            <person name="Stieglmeier M."/>
            <person name="Klingl A."/>
            <person name="Woyke T."/>
            <person name="Ryan C.M."/>
            <person name="Banfield J.F."/>
        </authorList>
    </citation>
    <scope>NUCLEOTIDE SEQUENCE [LARGE SCALE GENOMIC DNA]</scope>
    <source>
        <strain evidence="9">CG10_big_fil_rev_8_21_14_0_10_50_16</strain>
    </source>
</reference>
<comment type="caution">
    <text evidence="9">The sequence shown here is derived from an EMBL/GenBank/DDBJ whole genome shotgun (WGS) entry which is preliminary data.</text>
</comment>
<protein>
    <recommendedName>
        <fullName evidence="1">riboflavin kinase</fullName>
        <ecNumber evidence="1">2.7.1.26</ecNumber>
    </recommendedName>
</protein>
<dbReference type="InterPro" id="IPR015865">
    <property type="entry name" value="Riboflavin_kinase_bac/euk"/>
</dbReference>
<evidence type="ECO:0000256" key="4">
    <source>
        <dbReference type="ARBA" id="ARBA00022679"/>
    </source>
</evidence>
<keyword evidence="2" id="KW-0285">Flavoprotein</keyword>
<feature type="domain" description="Riboflavin kinase" evidence="8">
    <location>
        <begin position="1"/>
        <end position="114"/>
    </location>
</feature>
<evidence type="ECO:0000256" key="1">
    <source>
        <dbReference type="ARBA" id="ARBA00012105"/>
    </source>
</evidence>
<proteinExistence type="predicted"/>
<dbReference type="AlphaFoldDB" id="A0A2H0RNK3"/>
<evidence type="ECO:0000259" key="8">
    <source>
        <dbReference type="SMART" id="SM00904"/>
    </source>
</evidence>
<dbReference type="EC" id="2.7.1.26" evidence="1"/>
<dbReference type="InterPro" id="IPR023465">
    <property type="entry name" value="Riboflavin_kinase_dom_sf"/>
</dbReference>
<evidence type="ECO:0000313" key="10">
    <source>
        <dbReference type="Proteomes" id="UP000230084"/>
    </source>
</evidence>
<evidence type="ECO:0000313" key="9">
    <source>
        <dbReference type="EMBL" id="PIR48027.1"/>
    </source>
</evidence>
<accession>A0A2H0RNK3</accession>
<dbReference type="Gene3D" id="2.40.30.30">
    <property type="entry name" value="Riboflavin kinase-like"/>
    <property type="match status" value="1"/>
</dbReference>
<comment type="catalytic activity">
    <reaction evidence="7">
        <text>riboflavin + ATP = FMN + ADP + H(+)</text>
        <dbReference type="Rhea" id="RHEA:14357"/>
        <dbReference type="ChEBI" id="CHEBI:15378"/>
        <dbReference type="ChEBI" id="CHEBI:30616"/>
        <dbReference type="ChEBI" id="CHEBI:57986"/>
        <dbReference type="ChEBI" id="CHEBI:58210"/>
        <dbReference type="ChEBI" id="CHEBI:456216"/>
        <dbReference type="EC" id="2.7.1.26"/>
    </reaction>
</comment>
<dbReference type="Proteomes" id="UP000230084">
    <property type="component" value="Unassembled WGS sequence"/>
</dbReference>
<keyword evidence="6" id="KW-0067">ATP-binding</keyword>
<keyword evidence="4" id="KW-0808">Transferase</keyword>
<organism evidence="9 10">
    <name type="scientific">Candidatus Uhrbacteria bacterium CG10_big_fil_rev_8_21_14_0_10_50_16</name>
    <dbReference type="NCBI Taxonomy" id="1975039"/>
    <lineage>
        <taxon>Bacteria</taxon>
        <taxon>Candidatus Uhriibacteriota</taxon>
    </lineage>
</organism>
<sequence>MKISGIVQKGQQRARDFGYPTANIHLDSYNKEPGTYAAHATVFGSTYPAAAYISKRHGAWMCEVHLFDVEMNLYGAEMTVDLLSHVSPIDPFESRQQMQKKIHKDMRDVRFFHNP</sequence>
<dbReference type="SMART" id="SM00904">
    <property type="entry name" value="Flavokinase"/>
    <property type="match status" value="1"/>
</dbReference>
<dbReference type="SUPFAM" id="SSF82114">
    <property type="entry name" value="Riboflavin kinase-like"/>
    <property type="match status" value="1"/>
</dbReference>
<dbReference type="GO" id="GO:0008531">
    <property type="term" value="F:riboflavin kinase activity"/>
    <property type="evidence" value="ECO:0007669"/>
    <property type="project" value="UniProtKB-EC"/>
</dbReference>
<evidence type="ECO:0000256" key="7">
    <source>
        <dbReference type="ARBA" id="ARBA00047880"/>
    </source>
</evidence>
<evidence type="ECO:0000256" key="5">
    <source>
        <dbReference type="ARBA" id="ARBA00022741"/>
    </source>
</evidence>
<evidence type="ECO:0000256" key="6">
    <source>
        <dbReference type="ARBA" id="ARBA00022840"/>
    </source>
</evidence>
<gene>
    <name evidence="9" type="ORF">COV06_01355</name>
</gene>
<evidence type="ECO:0000256" key="2">
    <source>
        <dbReference type="ARBA" id="ARBA00022630"/>
    </source>
</evidence>
<keyword evidence="5" id="KW-0547">Nucleotide-binding</keyword>
<keyword evidence="3" id="KW-0288">FMN</keyword>
<evidence type="ECO:0000256" key="3">
    <source>
        <dbReference type="ARBA" id="ARBA00022643"/>
    </source>
</evidence>
<name>A0A2H0RNK3_9BACT</name>
<dbReference type="GO" id="GO:0009231">
    <property type="term" value="P:riboflavin biosynthetic process"/>
    <property type="evidence" value="ECO:0007669"/>
    <property type="project" value="InterPro"/>
</dbReference>
<dbReference type="Pfam" id="PF01687">
    <property type="entry name" value="Flavokinase"/>
    <property type="match status" value="1"/>
</dbReference>